<protein>
    <submittedName>
        <fullName evidence="2">Uncharacterized protein</fullName>
    </submittedName>
</protein>
<dbReference type="AlphaFoldDB" id="A0A6H1U614"/>
<feature type="transmembrane region" description="Helical" evidence="1">
    <location>
        <begin position="381"/>
        <end position="400"/>
    </location>
</feature>
<dbReference type="EMBL" id="CP051167">
    <property type="protein sequence ID" value="QIZ73069.1"/>
    <property type="molecule type" value="Genomic_DNA"/>
</dbReference>
<organism evidence="2 3">
    <name type="scientific">Oxynema aestuarii AP17</name>
    <dbReference type="NCBI Taxonomy" id="2064643"/>
    <lineage>
        <taxon>Bacteria</taxon>
        <taxon>Bacillati</taxon>
        <taxon>Cyanobacteriota</taxon>
        <taxon>Cyanophyceae</taxon>
        <taxon>Oscillatoriophycideae</taxon>
        <taxon>Oscillatoriales</taxon>
        <taxon>Oscillatoriaceae</taxon>
        <taxon>Oxynema</taxon>
        <taxon>Oxynema aestuarii</taxon>
    </lineage>
</organism>
<dbReference type="KEGG" id="oxy:HCG48_22725"/>
<name>A0A6H1U614_9CYAN</name>
<evidence type="ECO:0000256" key="1">
    <source>
        <dbReference type="SAM" id="Phobius"/>
    </source>
</evidence>
<sequence length="495" mass="57747">MFLLKLQSFYHSAFQYARQHKWSVSYGISLILTLGAIAILIPEYYWGRPSQREQYSSKSIDSRPIRTVADFNRYRAKIDRLCQLPKEIRAEKGYTWCPPDGQLQYIPTGFFIQSIDFINSSDVHVTGYIWQKTPEGVVASENEESTCKFIFPDTVYSPDYLLIEKRDNPNSPNTTLCYFEAALRENFDYGKYPFDRKIVWIRVWTGSYDFLPVLKPAFEDYELSATTERRQILDPENTPVPIEAFIDPEAVIPGEFGKPEDIYFSYRQHKYLTTMGSVGCQKADIEVGCFEKDHPELYFNIVLRRNPGTALFLYGVPLLVTAMVLCATLMMLVKDQNLAQQYGLDTFGILGVCVSLFFALLISQAQIRVEFTGPLVYIEQLYTVMYVTIALVAVDAYLFFKDDDNSKFSRFIRHQDNLYFKLFYWPFICTCFFLTTLWYVYLDRNFPNRQFFCYQHGDNILSSVCQNWSDRQLRERHEVPTPVHQVPSVPDDRSE</sequence>
<feature type="transmembrane region" description="Helical" evidence="1">
    <location>
        <begin position="311"/>
        <end position="333"/>
    </location>
</feature>
<keyword evidence="1" id="KW-0472">Membrane</keyword>
<reference evidence="2 3" key="1">
    <citation type="submission" date="2020-04" db="EMBL/GenBank/DDBJ databases">
        <authorList>
            <person name="Basu S."/>
            <person name="Maruthanayagam V."/>
            <person name="Chakraborty S."/>
            <person name="Pramanik A."/>
            <person name="Mukherjee J."/>
            <person name="Brink B."/>
        </authorList>
    </citation>
    <scope>NUCLEOTIDE SEQUENCE [LARGE SCALE GENOMIC DNA]</scope>
    <source>
        <strain evidence="2 3">AP17</strain>
    </source>
</reference>
<feature type="transmembrane region" description="Helical" evidence="1">
    <location>
        <begin position="423"/>
        <end position="442"/>
    </location>
</feature>
<keyword evidence="1" id="KW-1133">Transmembrane helix</keyword>
<feature type="transmembrane region" description="Helical" evidence="1">
    <location>
        <begin position="24"/>
        <end position="46"/>
    </location>
</feature>
<gene>
    <name evidence="2" type="ORF">HCG48_22725</name>
</gene>
<proteinExistence type="predicted"/>
<dbReference type="RefSeq" id="WP_168571215.1">
    <property type="nucleotide sequence ID" value="NZ_CP051167.1"/>
</dbReference>
<evidence type="ECO:0000313" key="2">
    <source>
        <dbReference type="EMBL" id="QIZ73069.1"/>
    </source>
</evidence>
<accession>A0A6H1U614</accession>
<evidence type="ECO:0000313" key="3">
    <source>
        <dbReference type="Proteomes" id="UP000500857"/>
    </source>
</evidence>
<keyword evidence="1" id="KW-0812">Transmembrane</keyword>
<keyword evidence="3" id="KW-1185">Reference proteome</keyword>
<dbReference type="Proteomes" id="UP000500857">
    <property type="component" value="Chromosome"/>
</dbReference>
<feature type="transmembrane region" description="Helical" evidence="1">
    <location>
        <begin position="339"/>
        <end position="361"/>
    </location>
</feature>